<accession>A0A9D2AZX0</accession>
<evidence type="ECO:0000313" key="4">
    <source>
        <dbReference type="Proteomes" id="UP000824156"/>
    </source>
</evidence>
<evidence type="ECO:0000256" key="1">
    <source>
        <dbReference type="SAM" id="SignalP"/>
    </source>
</evidence>
<feature type="signal peptide" evidence="1">
    <location>
        <begin position="1"/>
        <end position="18"/>
    </location>
</feature>
<reference evidence="3" key="1">
    <citation type="journal article" date="2021" name="PeerJ">
        <title>Extensive microbial diversity within the chicken gut microbiome revealed by metagenomics and culture.</title>
        <authorList>
            <person name="Gilroy R."/>
            <person name="Ravi A."/>
            <person name="Getino M."/>
            <person name="Pursley I."/>
            <person name="Horton D.L."/>
            <person name="Alikhan N.F."/>
            <person name="Baker D."/>
            <person name="Gharbi K."/>
            <person name="Hall N."/>
            <person name="Watson M."/>
            <person name="Adriaenssens E.M."/>
            <person name="Foster-Nyarko E."/>
            <person name="Jarju S."/>
            <person name="Secka A."/>
            <person name="Antonio M."/>
            <person name="Oren A."/>
            <person name="Chaudhuri R.R."/>
            <person name="La Ragione R."/>
            <person name="Hildebrand F."/>
            <person name="Pallen M.J."/>
        </authorList>
    </citation>
    <scope>NUCLEOTIDE SEQUENCE</scope>
    <source>
        <strain evidence="3">1719</strain>
    </source>
</reference>
<sequence>MKKAFILLAIGSFFMACNNPNTSSESEEQNNIPTDPILEEEIVDLTGEVKLDGNTWSLTEVNEKTVEVSDEFPAKPFLEFTEEGEVFGNAGCNNINGRYSVKEEQTIEFSQMATTQMACPNLELEGEFLKALGDVVQYEIQGQSLVLSNKDGQEVAKLTLKPSEE</sequence>
<dbReference type="PANTHER" id="PTHR35535">
    <property type="entry name" value="HEAT SHOCK PROTEIN HSLJ"/>
    <property type="match status" value="1"/>
</dbReference>
<reference evidence="3" key="2">
    <citation type="submission" date="2021-04" db="EMBL/GenBank/DDBJ databases">
        <authorList>
            <person name="Gilroy R."/>
        </authorList>
    </citation>
    <scope>NUCLEOTIDE SEQUENCE</scope>
    <source>
        <strain evidence="3">1719</strain>
    </source>
</reference>
<proteinExistence type="predicted"/>
<dbReference type="InterPro" id="IPR053147">
    <property type="entry name" value="Hsp_HslJ-like"/>
</dbReference>
<dbReference type="PANTHER" id="PTHR35535:SF1">
    <property type="entry name" value="HEAT SHOCK PROTEIN HSLJ"/>
    <property type="match status" value="1"/>
</dbReference>
<evidence type="ECO:0000259" key="2">
    <source>
        <dbReference type="Pfam" id="PF03724"/>
    </source>
</evidence>
<organism evidence="3 4">
    <name type="scientific">Candidatus Sphingobacterium stercoripullorum</name>
    <dbReference type="NCBI Taxonomy" id="2838759"/>
    <lineage>
        <taxon>Bacteria</taxon>
        <taxon>Pseudomonadati</taxon>
        <taxon>Bacteroidota</taxon>
        <taxon>Sphingobacteriia</taxon>
        <taxon>Sphingobacteriales</taxon>
        <taxon>Sphingobacteriaceae</taxon>
        <taxon>Sphingobacterium</taxon>
    </lineage>
</organism>
<dbReference type="Proteomes" id="UP000824156">
    <property type="component" value="Unassembled WGS sequence"/>
</dbReference>
<keyword evidence="1" id="KW-0732">Signal</keyword>
<dbReference type="Gene3D" id="2.40.128.270">
    <property type="match status" value="1"/>
</dbReference>
<dbReference type="PROSITE" id="PS51257">
    <property type="entry name" value="PROKAR_LIPOPROTEIN"/>
    <property type="match status" value="1"/>
</dbReference>
<dbReference type="InterPro" id="IPR005184">
    <property type="entry name" value="DUF306_Meta_HslJ"/>
</dbReference>
<gene>
    <name evidence="3" type="ORF">H9853_09755</name>
</gene>
<feature type="chain" id="PRO_5039282232" evidence="1">
    <location>
        <begin position="19"/>
        <end position="165"/>
    </location>
</feature>
<evidence type="ECO:0000313" key="3">
    <source>
        <dbReference type="EMBL" id="HIX55301.1"/>
    </source>
</evidence>
<dbReference type="InterPro" id="IPR038670">
    <property type="entry name" value="HslJ-like_sf"/>
</dbReference>
<feature type="domain" description="DUF306" evidence="2">
    <location>
        <begin position="50"/>
        <end position="158"/>
    </location>
</feature>
<dbReference type="EMBL" id="DXEZ01000270">
    <property type="protein sequence ID" value="HIX55301.1"/>
    <property type="molecule type" value="Genomic_DNA"/>
</dbReference>
<protein>
    <submittedName>
        <fullName evidence="3">META domain-containing protein</fullName>
    </submittedName>
</protein>
<name>A0A9D2AZX0_9SPHI</name>
<dbReference type="AlphaFoldDB" id="A0A9D2AZX0"/>
<dbReference type="Pfam" id="PF03724">
    <property type="entry name" value="META"/>
    <property type="match status" value="1"/>
</dbReference>
<comment type="caution">
    <text evidence="3">The sequence shown here is derived from an EMBL/GenBank/DDBJ whole genome shotgun (WGS) entry which is preliminary data.</text>
</comment>